<organism evidence="9 10">
    <name type="scientific">Lysinibacillus pakistanensis</name>
    <dbReference type="NCBI Taxonomy" id="759811"/>
    <lineage>
        <taxon>Bacteria</taxon>
        <taxon>Bacillati</taxon>
        <taxon>Bacillota</taxon>
        <taxon>Bacilli</taxon>
        <taxon>Bacillales</taxon>
        <taxon>Bacillaceae</taxon>
        <taxon>Lysinibacillus</taxon>
    </lineage>
</organism>
<dbReference type="PANTHER" id="PTHR43133:SF8">
    <property type="entry name" value="RNA POLYMERASE SIGMA FACTOR HI_1459-RELATED"/>
    <property type="match status" value="1"/>
</dbReference>
<dbReference type="InterPro" id="IPR014284">
    <property type="entry name" value="RNA_pol_sigma-70_dom"/>
</dbReference>
<evidence type="ECO:0000256" key="1">
    <source>
        <dbReference type="ARBA" id="ARBA00010641"/>
    </source>
</evidence>
<name>A0AAX3X0S5_9BACI</name>
<dbReference type="InterPro" id="IPR036388">
    <property type="entry name" value="WH-like_DNA-bd_sf"/>
</dbReference>
<dbReference type="Pfam" id="PF04542">
    <property type="entry name" value="Sigma70_r2"/>
    <property type="match status" value="1"/>
</dbReference>
<dbReference type="Proteomes" id="UP001178322">
    <property type="component" value="Chromosome"/>
</dbReference>
<protein>
    <recommendedName>
        <fullName evidence="6">RNA polymerase sigma factor</fullName>
    </recommendedName>
</protein>
<dbReference type="InterPro" id="IPR000838">
    <property type="entry name" value="RNA_pol_sigma70_ECF_CS"/>
</dbReference>
<reference evidence="9" key="1">
    <citation type="submission" date="2023-05" db="EMBL/GenBank/DDBJ databases">
        <title>Comparative genomics of Bacillaceae isolates and their secondary metabolite potential.</title>
        <authorList>
            <person name="Song L."/>
            <person name="Nielsen L.J."/>
            <person name="Mohite O."/>
            <person name="Xu X."/>
            <person name="Weber T."/>
            <person name="Kovacs A.T."/>
        </authorList>
    </citation>
    <scope>NUCLEOTIDE SEQUENCE</scope>
    <source>
        <strain evidence="9">LY1</strain>
    </source>
</reference>
<feature type="domain" description="RNA polymerase sigma factor 70 region 4 type 2" evidence="8">
    <location>
        <begin position="105"/>
        <end position="155"/>
    </location>
</feature>
<evidence type="ECO:0000256" key="3">
    <source>
        <dbReference type="ARBA" id="ARBA00023082"/>
    </source>
</evidence>
<keyword evidence="3 6" id="KW-0731">Sigma factor</keyword>
<dbReference type="RefSeq" id="WP_283872257.1">
    <property type="nucleotide sequence ID" value="NZ_CP126101.1"/>
</dbReference>
<dbReference type="Pfam" id="PF08281">
    <property type="entry name" value="Sigma70_r4_2"/>
    <property type="match status" value="1"/>
</dbReference>
<dbReference type="SUPFAM" id="SSF88659">
    <property type="entry name" value="Sigma3 and sigma4 domains of RNA polymerase sigma factors"/>
    <property type="match status" value="1"/>
</dbReference>
<comment type="similarity">
    <text evidence="1 6">Belongs to the sigma-70 factor family. ECF subfamily.</text>
</comment>
<gene>
    <name evidence="9" type="ORF">QNH24_11340</name>
</gene>
<dbReference type="Gene3D" id="1.10.1740.10">
    <property type="match status" value="1"/>
</dbReference>
<dbReference type="InterPro" id="IPR013324">
    <property type="entry name" value="RNA_pol_sigma_r3/r4-like"/>
</dbReference>
<dbReference type="PANTHER" id="PTHR43133">
    <property type="entry name" value="RNA POLYMERASE ECF-TYPE SIGMA FACTO"/>
    <property type="match status" value="1"/>
</dbReference>
<keyword evidence="2 6" id="KW-0805">Transcription regulation</keyword>
<feature type="domain" description="RNA polymerase sigma-70 region 2" evidence="7">
    <location>
        <begin position="11"/>
        <end position="74"/>
    </location>
</feature>
<dbReference type="GO" id="GO:0003677">
    <property type="term" value="F:DNA binding"/>
    <property type="evidence" value="ECO:0007669"/>
    <property type="project" value="UniProtKB-KW"/>
</dbReference>
<evidence type="ECO:0000256" key="2">
    <source>
        <dbReference type="ARBA" id="ARBA00023015"/>
    </source>
</evidence>
<evidence type="ECO:0000259" key="7">
    <source>
        <dbReference type="Pfam" id="PF04542"/>
    </source>
</evidence>
<evidence type="ECO:0000313" key="9">
    <source>
        <dbReference type="EMBL" id="WHY53798.1"/>
    </source>
</evidence>
<dbReference type="Gene3D" id="1.10.10.10">
    <property type="entry name" value="Winged helix-like DNA-binding domain superfamily/Winged helix DNA-binding domain"/>
    <property type="match status" value="1"/>
</dbReference>
<evidence type="ECO:0000313" key="10">
    <source>
        <dbReference type="Proteomes" id="UP001178322"/>
    </source>
</evidence>
<sequence>MNKEWERLLLAHAEVVFKYLIKIGATKEDAEDVVQEAIIKTIECLSTIRHDNLRAWLFKVALNRYYTLYNKQKRATLIGDNEIEKLKIALDDAEQHYLQKEQHAKINEALQGLQPAFQQLLLMKYDMELSYKEIAAILAVSESHVKTYLQRARKAYKKQWEMLEDGQPF</sequence>
<dbReference type="SUPFAM" id="SSF88946">
    <property type="entry name" value="Sigma2 domain of RNA polymerase sigma factors"/>
    <property type="match status" value="1"/>
</dbReference>
<dbReference type="InterPro" id="IPR007627">
    <property type="entry name" value="RNA_pol_sigma70_r2"/>
</dbReference>
<dbReference type="InterPro" id="IPR013325">
    <property type="entry name" value="RNA_pol_sigma_r2"/>
</dbReference>
<evidence type="ECO:0000256" key="6">
    <source>
        <dbReference type="RuleBase" id="RU000716"/>
    </source>
</evidence>
<dbReference type="InterPro" id="IPR013249">
    <property type="entry name" value="RNA_pol_sigma70_r4_t2"/>
</dbReference>
<dbReference type="NCBIfam" id="TIGR02937">
    <property type="entry name" value="sigma70-ECF"/>
    <property type="match status" value="1"/>
</dbReference>
<dbReference type="GO" id="GO:0016987">
    <property type="term" value="F:sigma factor activity"/>
    <property type="evidence" value="ECO:0007669"/>
    <property type="project" value="UniProtKB-KW"/>
</dbReference>
<proteinExistence type="inferred from homology"/>
<dbReference type="InterPro" id="IPR039425">
    <property type="entry name" value="RNA_pol_sigma-70-like"/>
</dbReference>
<dbReference type="GO" id="GO:0006950">
    <property type="term" value="P:response to stress"/>
    <property type="evidence" value="ECO:0007669"/>
    <property type="project" value="UniProtKB-ARBA"/>
</dbReference>
<dbReference type="PROSITE" id="PS01063">
    <property type="entry name" value="SIGMA70_ECF"/>
    <property type="match status" value="1"/>
</dbReference>
<keyword evidence="4 6" id="KW-0238">DNA-binding</keyword>
<accession>A0AAX3X0S5</accession>
<evidence type="ECO:0000259" key="8">
    <source>
        <dbReference type="Pfam" id="PF08281"/>
    </source>
</evidence>
<evidence type="ECO:0000256" key="4">
    <source>
        <dbReference type="ARBA" id="ARBA00023125"/>
    </source>
</evidence>
<keyword evidence="5 6" id="KW-0804">Transcription</keyword>
<dbReference type="AlphaFoldDB" id="A0AAX3X0S5"/>
<dbReference type="CDD" id="cd06171">
    <property type="entry name" value="Sigma70_r4"/>
    <property type="match status" value="1"/>
</dbReference>
<dbReference type="GO" id="GO:0006352">
    <property type="term" value="P:DNA-templated transcription initiation"/>
    <property type="evidence" value="ECO:0007669"/>
    <property type="project" value="InterPro"/>
</dbReference>
<dbReference type="EMBL" id="CP126101">
    <property type="protein sequence ID" value="WHY53798.1"/>
    <property type="molecule type" value="Genomic_DNA"/>
</dbReference>
<evidence type="ECO:0000256" key="5">
    <source>
        <dbReference type="ARBA" id="ARBA00023163"/>
    </source>
</evidence>